<name>A0AAD4ZAC6_PRUDU</name>
<protein>
    <recommendedName>
        <fullName evidence="1">Reverse transcriptase Ty1/copia-type domain-containing protein</fullName>
    </recommendedName>
</protein>
<dbReference type="InterPro" id="IPR013103">
    <property type="entry name" value="RVT_2"/>
</dbReference>
<sequence length="171" mass="19631">MTDYVSGDELSNDENIAQFALFAGNDPNTFDDAVKSSKWRKAIDLEIQAIERNNTWELVDMPQGEKTVGVKWIFKTKFKENREIEKHKARLVAKRYTKKYGIEYSEVFALVVVHPFYICSCDGRVKFPIALKTIDWSTSQLSLACERATVSNENSSRLLKNRLLAPQVTDF</sequence>
<keyword evidence="3" id="KW-1185">Reference proteome</keyword>
<accession>A0AAD4ZAC6</accession>
<dbReference type="EMBL" id="JAJFAZ020000003">
    <property type="protein sequence ID" value="KAI5338481.1"/>
    <property type="molecule type" value="Genomic_DNA"/>
</dbReference>
<feature type="domain" description="Reverse transcriptase Ty1/copia-type" evidence="1">
    <location>
        <begin position="53"/>
        <end position="112"/>
    </location>
</feature>
<evidence type="ECO:0000313" key="2">
    <source>
        <dbReference type="EMBL" id="KAI5338481.1"/>
    </source>
</evidence>
<dbReference type="Pfam" id="PF07727">
    <property type="entry name" value="RVT_2"/>
    <property type="match status" value="1"/>
</dbReference>
<reference evidence="2 3" key="1">
    <citation type="journal article" date="2022" name="G3 (Bethesda)">
        <title>Whole-genome sequence and methylome profiling of the almond [Prunus dulcis (Mill.) D.A. Webb] cultivar 'Nonpareil'.</title>
        <authorList>
            <person name="D'Amico-Willman K.M."/>
            <person name="Ouma W.Z."/>
            <person name="Meulia T."/>
            <person name="Sideli G.M."/>
            <person name="Gradziel T.M."/>
            <person name="Fresnedo-Ramirez J."/>
        </authorList>
    </citation>
    <scope>NUCLEOTIDE SEQUENCE [LARGE SCALE GENOMIC DNA]</scope>
    <source>
        <strain evidence="2">Clone GOH B32 T37-40</strain>
    </source>
</reference>
<evidence type="ECO:0000259" key="1">
    <source>
        <dbReference type="Pfam" id="PF07727"/>
    </source>
</evidence>
<dbReference type="AlphaFoldDB" id="A0AAD4ZAC6"/>
<comment type="caution">
    <text evidence="2">The sequence shown here is derived from an EMBL/GenBank/DDBJ whole genome shotgun (WGS) entry which is preliminary data.</text>
</comment>
<organism evidence="2 3">
    <name type="scientific">Prunus dulcis</name>
    <name type="common">Almond</name>
    <name type="synonym">Amygdalus dulcis</name>
    <dbReference type="NCBI Taxonomy" id="3755"/>
    <lineage>
        <taxon>Eukaryota</taxon>
        <taxon>Viridiplantae</taxon>
        <taxon>Streptophyta</taxon>
        <taxon>Embryophyta</taxon>
        <taxon>Tracheophyta</taxon>
        <taxon>Spermatophyta</taxon>
        <taxon>Magnoliopsida</taxon>
        <taxon>eudicotyledons</taxon>
        <taxon>Gunneridae</taxon>
        <taxon>Pentapetalae</taxon>
        <taxon>rosids</taxon>
        <taxon>fabids</taxon>
        <taxon>Rosales</taxon>
        <taxon>Rosaceae</taxon>
        <taxon>Amygdaloideae</taxon>
        <taxon>Amygdaleae</taxon>
        <taxon>Prunus</taxon>
    </lineage>
</organism>
<evidence type="ECO:0000313" key="3">
    <source>
        <dbReference type="Proteomes" id="UP001054821"/>
    </source>
</evidence>
<dbReference type="Proteomes" id="UP001054821">
    <property type="component" value="Chromosome 3"/>
</dbReference>
<proteinExistence type="predicted"/>
<gene>
    <name evidence="2" type="ORF">L3X38_017752</name>
</gene>